<dbReference type="Proteomes" id="UP000245764">
    <property type="component" value="Chromosome 16"/>
</dbReference>
<evidence type="ECO:0000313" key="3">
    <source>
        <dbReference type="Proteomes" id="UP000245764"/>
    </source>
</evidence>
<proteinExistence type="predicted"/>
<dbReference type="AlphaFoldDB" id="A0A2H1H9C2"/>
<feature type="region of interest" description="Disordered" evidence="1">
    <location>
        <begin position="1"/>
        <end position="47"/>
    </location>
</feature>
<gene>
    <name evidence="2" type="ORF">ZT1E4_G11702</name>
</gene>
<evidence type="ECO:0000313" key="2">
    <source>
        <dbReference type="EMBL" id="SMR62388.1"/>
    </source>
</evidence>
<evidence type="ECO:0000256" key="1">
    <source>
        <dbReference type="SAM" id="MobiDB-lite"/>
    </source>
</evidence>
<reference evidence="3" key="1">
    <citation type="submission" date="2017-05" db="EMBL/GenBank/DDBJ databases">
        <authorList>
            <person name="Song R."/>
            <person name="Chenine A.L."/>
            <person name="Ruprecht R.M."/>
        </authorList>
    </citation>
    <scope>NUCLEOTIDE SEQUENCE [LARGE SCALE GENOMIC DNA]</scope>
</reference>
<accession>A0A2H1H9C2</accession>
<protein>
    <submittedName>
        <fullName evidence="2">Uncharacterized protein</fullName>
    </submittedName>
</protein>
<sequence length="169" mass="18156">MPLFSGCRTGLGLSKPSNGEDTDPKKSRAPTRAGCEQASRLPKMGSPTPANVLEQRRHGLTNISSSVTPWLPLWPLREDNTFHSPESSPLLIGPHTYITTIATASRGLLSPTCQTPPIRPSTPSLQPKAMVAHINGCRHREQGLPSANVPNAINSPFHTLATAGSKRRL</sequence>
<dbReference type="EMBL" id="LT854268">
    <property type="protein sequence ID" value="SMR62388.1"/>
    <property type="molecule type" value="Genomic_DNA"/>
</dbReference>
<organism evidence="2 3">
    <name type="scientific">Zymoseptoria tritici ST99CH_1E4</name>
    <dbReference type="NCBI Taxonomy" id="1276532"/>
    <lineage>
        <taxon>Eukaryota</taxon>
        <taxon>Fungi</taxon>
        <taxon>Dikarya</taxon>
        <taxon>Ascomycota</taxon>
        <taxon>Pezizomycotina</taxon>
        <taxon>Dothideomycetes</taxon>
        <taxon>Dothideomycetidae</taxon>
        <taxon>Mycosphaerellales</taxon>
        <taxon>Mycosphaerellaceae</taxon>
        <taxon>Zymoseptoria</taxon>
    </lineage>
</organism>
<name>A0A2H1H9C2_ZYMTR</name>